<dbReference type="AlphaFoldDB" id="A0A7S1AWC5"/>
<feature type="domain" description="PDZ" evidence="1">
    <location>
        <begin position="57"/>
        <end position="152"/>
    </location>
</feature>
<reference evidence="2" key="1">
    <citation type="submission" date="2021-01" db="EMBL/GenBank/DDBJ databases">
        <authorList>
            <person name="Corre E."/>
            <person name="Pelletier E."/>
            <person name="Niang G."/>
            <person name="Scheremetjew M."/>
            <person name="Finn R."/>
            <person name="Kale V."/>
            <person name="Holt S."/>
            <person name="Cochrane G."/>
            <person name="Meng A."/>
            <person name="Brown T."/>
            <person name="Cohen L."/>
        </authorList>
    </citation>
    <scope>NUCLEOTIDE SEQUENCE</scope>
</reference>
<dbReference type="SUPFAM" id="SSF50156">
    <property type="entry name" value="PDZ domain-like"/>
    <property type="match status" value="1"/>
</dbReference>
<evidence type="ECO:0000259" key="1">
    <source>
        <dbReference type="PROSITE" id="PS50106"/>
    </source>
</evidence>
<dbReference type="EMBL" id="HBFQ01058132">
    <property type="protein sequence ID" value="CAD8866828.1"/>
    <property type="molecule type" value="Transcribed_RNA"/>
</dbReference>
<name>A0A7S1AWC5_NOCSC</name>
<protein>
    <recommendedName>
        <fullName evidence="1">PDZ domain-containing protein</fullName>
    </recommendedName>
</protein>
<dbReference type="InterPro" id="IPR036034">
    <property type="entry name" value="PDZ_sf"/>
</dbReference>
<feature type="domain" description="PDZ" evidence="1">
    <location>
        <begin position="145"/>
        <end position="205"/>
    </location>
</feature>
<gene>
    <name evidence="2" type="ORF">NSCI0253_LOCUS41183</name>
</gene>
<dbReference type="CDD" id="cd00136">
    <property type="entry name" value="PDZ_canonical"/>
    <property type="match status" value="1"/>
</dbReference>
<accession>A0A7S1AWC5</accession>
<evidence type="ECO:0000313" key="2">
    <source>
        <dbReference type="EMBL" id="CAD8866828.1"/>
    </source>
</evidence>
<organism evidence="2">
    <name type="scientific">Noctiluca scintillans</name>
    <name type="common">Sea sparkle</name>
    <name type="synonym">Red tide dinoflagellate</name>
    <dbReference type="NCBI Taxonomy" id="2966"/>
    <lineage>
        <taxon>Eukaryota</taxon>
        <taxon>Sar</taxon>
        <taxon>Alveolata</taxon>
        <taxon>Dinophyceae</taxon>
        <taxon>Noctilucales</taxon>
        <taxon>Noctilucaceae</taxon>
        <taxon>Noctiluca</taxon>
    </lineage>
</organism>
<proteinExistence type="predicted"/>
<dbReference type="PROSITE" id="PS50106">
    <property type="entry name" value="PDZ"/>
    <property type="match status" value="2"/>
</dbReference>
<sequence length="228" mass="25097">MAARRSRCFFACCAKPEESARADVIKPDELPATVSWDLTTDTGSHSTVEDEELALDEFVVQLSRAEAVGFDLETVCGKLLVARLLGSGHAIAWNACHWDDHRQTLRPGDRIVSVNGVEGDSSVLIEELKKDRRLKIVFRHAMEYNVSLTRGRRGLGICVVGGHAKMDMLKISAMKDGLVEDFNNSHDEPKIMVGDRIVAVNGVSLDPEGMLHQLKSSSDMDLTLIRPA</sequence>
<dbReference type="InterPro" id="IPR001478">
    <property type="entry name" value="PDZ"/>
</dbReference>
<dbReference type="Gene3D" id="2.30.42.10">
    <property type="match status" value="1"/>
</dbReference>